<dbReference type="RefSeq" id="WP_083048725.1">
    <property type="nucleotide sequence ID" value="NZ_MWQY01000004.1"/>
</dbReference>
<dbReference type="Gene3D" id="3.20.20.100">
    <property type="entry name" value="NADP-dependent oxidoreductase domain"/>
    <property type="match status" value="1"/>
</dbReference>
<proteinExistence type="predicted"/>
<protein>
    <recommendedName>
        <fullName evidence="2">NADP-dependent oxidoreductase domain-containing protein</fullName>
    </recommendedName>
</protein>
<sequence>MHYNTLGPLEVSCFTLGTWSFAGGGIWGDREKKESVRMVHAAMDKGINLIDTAEGYGDGVSESVLGEALERRRDKVLLASKFMPQRISRPEDIRTVLEESLKRLRTDYIDLYQQHWPFTDASFTQAEAEGVISRLLEEGKIRHFGVCNFGPANLAESSLPVISDQIGYSLLFRAIEFEMLPFLREKKLGVLTYSALMQGLLSGRYSSPEEFPVGRKRTRHFSTENPNARHGEAGHEELVFRTIAALKKIADEAGLSLPHCGIGWVLAQPGISSVIIGSGNEKQLADNLRYVEEDLPADVVDRLTRESQELKNAMGPNADLWQGDSRIR</sequence>
<dbReference type="InterPro" id="IPR023210">
    <property type="entry name" value="NADP_OxRdtase_dom"/>
</dbReference>
<dbReference type="InterPro" id="IPR036812">
    <property type="entry name" value="NAD(P)_OxRdtase_dom_sf"/>
</dbReference>
<dbReference type="InterPro" id="IPR050523">
    <property type="entry name" value="AKR_Detox_Biosynth"/>
</dbReference>
<gene>
    <name evidence="3" type="ORF">B4O97_04470</name>
</gene>
<evidence type="ECO:0000313" key="3">
    <source>
        <dbReference type="EMBL" id="ORC36884.1"/>
    </source>
</evidence>
<dbReference type="GO" id="GO:0016491">
    <property type="term" value="F:oxidoreductase activity"/>
    <property type="evidence" value="ECO:0007669"/>
    <property type="project" value="UniProtKB-KW"/>
</dbReference>
<organism evidence="3 4">
    <name type="scientific">Marispirochaeta aestuarii</name>
    <dbReference type="NCBI Taxonomy" id="1963862"/>
    <lineage>
        <taxon>Bacteria</taxon>
        <taxon>Pseudomonadati</taxon>
        <taxon>Spirochaetota</taxon>
        <taxon>Spirochaetia</taxon>
        <taxon>Spirochaetales</taxon>
        <taxon>Spirochaetaceae</taxon>
        <taxon>Marispirochaeta</taxon>
    </lineage>
</organism>
<dbReference type="SUPFAM" id="SSF51430">
    <property type="entry name" value="NAD(P)-linked oxidoreductase"/>
    <property type="match status" value="1"/>
</dbReference>
<dbReference type="EMBL" id="MWQY01000004">
    <property type="protein sequence ID" value="ORC36884.1"/>
    <property type="molecule type" value="Genomic_DNA"/>
</dbReference>
<dbReference type="AlphaFoldDB" id="A0A1Y1S0M4"/>
<dbReference type="PRINTS" id="PR00069">
    <property type="entry name" value="ALDKETRDTASE"/>
</dbReference>
<comment type="caution">
    <text evidence="3">The sequence shown here is derived from an EMBL/GenBank/DDBJ whole genome shotgun (WGS) entry which is preliminary data.</text>
</comment>
<dbReference type="PANTHER" id="PTHR43364:SF4">
    <property type="entry name" value="NAD(P)-LINKED OXIDOREDUCTASE SUPERFAMILY PROTEIN"/>
    <property type="match status" value="1"/>
</dbReference>
<dbReference type="CDD" id="cd19085">
    <property type="entry name" value="AKR_AKR11B3"/>
    <property type="match status" value="1"/>
</dbReference>
<evidence type="ECO:0000313" key="4">
    <source>
        <dbReference type="Proteomes" id="UP000192343"/>
    </source>
</evidence>
<dbReference type="PANTHER" id="PTHR43364">
    <property type="entry name" value="NADH-SPECIFIC METHYLGLYOXAL REDUCTASE-RELATED"/>
    <property type="match status" value="1"/>
</dbReference>
<keyword evidence="4" id="KW-1185">Reference proteome</keyword>
<dbReference type="OrthoDB" id="9804790at2"/>
<dbReference type="STRING" id="1963862.B4O97_04470"/>
<accession>A0A1Y1S0M4</accession>
<feature type="domain" description="NADP-dependent oxidoreductase" evidence="2">
    <location>
        <begin position="15"/>
        <end position="304"/>
    </location>
</feature>
<keyword evidence="1" id="KW-0560">Oxidoreductase</keyword>
<reference evidence="3 4" key="1">
    <citation type="submission" date="2017-03" db="EMBL/GenBank/DDBJ databases">
        <title>Draft Genome sequence of Marispirochaeta sp. strain JC444.</title>
        <authorList>
            <person name="Shivani Y."/>
            <person name="Subhash Y."/>
            <person name="Sasikala C."/>
            <person name="Ramana C."/>
        </authorList>
    </citation>
    <scope>NUCLEOTIDE SEQUENCE [LARGE SCALE GENOMIC DNA]</scope>
    <source>
        <strain evidence="3 4">JC444</strain>
    </source>
</reference>
<dbReference type="Proteomes" id="UP000192343">
    <property type="component" value="Unassembled WGS sequence"/>
</dbReference>
<evidence type="ECO:0000256" key="1">
    <source>
        <dbReference type="ARBA" id="ARBA00023002"/>
    </source>
</evidence>
<dbReference type="InterPro" id="IPR020471">
    <property type="entry name" value="AKR"/>
</dbReference>
<name>A0A1Y1S0M4_9SPIO</name>
<dbReference type="Pfam" id="PF00248">
    <property type="entry name" value="Aldo_ket_red"/>
    <property type="match status" value="1"/>
</dbReference>
<evidence type="ECO:0000259" key="2">
    <source>
        <dbReference type="Pfam" id="PF00248"/>
    </source>
</evidence>